<organism evidence="1">
    <name type="scientific">Pseudomonas aeruginosa</name>
    <dbReference type="NCBI Taxonomy" id="287"/>
    <lineage>
        <taxon>Bacteria</taxon>
        <taxon>Pseudomonadati</taxon>
        <taxon>Pseudomonadota</taxon>
        <taxon>Gammaproteobacteria</taxon>
        <taxon>Pseudomonadales</taxon>
        <taxon>Pseudomonadaceae</taxon>
        <taxon>Pseudomonas</taxon>
    </lineage>
</organism>
<proteinExistence type="predicted"/>
<dbReference type="AlphaFoldDB" id="A0A4P8GCU2"/>
<reference evidence="1" key="1">
    <citation type="journal article" date="2019" name="J. Bacteriol.">
        <title>Diversity of Pseudomonas aeruginosa contact-dependent growth inhibition systems.</title>
        <authorList>
            <person name="Allen J.P."/>
            <person name="Hauser A.R."/>
        </authorList>
    </citation>
    <scope>NUCLEOTIDE SEQUENCE</scope>
    <source>
        <strain evidence="1">PABL049</strain>
    </source>
</reference>
<dbReference type="EMBL" id="MK509254">
    <property type="protein sequence ID" value="QCO92413.1"/>
    <property type="molecule type" value="Genomic_DNA"/>
</dbReference>
<accession>A0A4P8GCU2</accession>
<name>A0A4P8GCU2_PSEAI</name>
<sequence length="196" mass="22941">MIFVDFDELDTFNCTYGFSEEKSGMLRVFVEGGLAFPYGMFLKEENGVRFFKCEKDNYENVGEIFPRHYIYDPSRRVEYVEWELSDDHLLKARTKSGEWVQYTSKADSQYAMHEFVGGCWFVFEGAQFSKRITNEYTDGREKSAGNKVIQEFGSRSCIDALSREYLLEGVLEVQPGPGWMFWYIYAKSFHIEIPDV</sequence>
<protein>
    <submittedName>
        <fullName evidence="1">CdiIo1</fullName>
    </submittedName>
</protein>
<evidence type="ECO:0000313" key="1">
    <source>
        <dbReference type="EMBL" id="QCO92413.1"/>
    </source>
</evidence>
<gene>
    <name evidence="1" type="primary">cdiIo1</name>
</gene>